<name>A0ABS3K9Z2_9PROT</name>
<gene>
    <name evidence="2" type="ORF">IAI60_06530</name>
</gene>
<dbReference type="Pfam" id="PF00565">
    <property type="entry name" value="SNase"/>
    <property type="match status" value="1"/>
</dbReference>
<dbReference type="RefSeq" id="WP_207445852.1">
    <property type="nucleotide sequence ID" value="NZ_CP061091.1"/>
</dbReference>
<comment type="caution">
    <text evidence="2">The sequence shown here is derived from an EMBL/GenBank/DDBJ whole genome shotgun (WGS) entry which is preliminary data.</text>
</comment>
<dbReference type="InterPro" id="IPR035437">
    <property type="entry name" value="SNase_OB-fold_sf"/>
</dbReference>
<accession>A0ABS3K9Z2</accession>
<dbReference type="Proteomes" id="UP001518990">
    <property type="component" value="Unassembled WGS sequence"/>
</dbReference>
<dbReference type="PROSITE" id="PS50830">
    <property type="entry name" value="TNASE_3"/>
    <property type="match status" value="1"/>
</dbReference>
<proteinExistence type="predicted"/>
<feature type="domain" description="TNase-like" evidence="1">
    <location>
        <begin position="33"/>
        <end position="154"/>
    </location>
</feature>
<evidence type="ECO:0000313" key="2">
    <source>
        <dbReference type="EMBL" id="MBO1074257.1"/>
    </source>
</evidence>
<organism evidence="2 3">
    <name type="scientific">Roseomonas marmotae</name>
    <dbReference type="NCBI Taxonomy" id="2768161"/>
    <lineage>
        <taxon>Bacteria</taxon>
        <taxon>Pseudomonadati</taxon>
        <taxon>Pseudomonadota</taxon>
        <taxon>Alphaproteobacteria</taxon>
        <taxon>Acetobacterales</taxon>
        <taxon>Roseomonadaceae</taxon>
        <taxon>Roseomonas</taxon>
    </lineage>
</organism>
<sequence>MLIGAAVSFAGLALVGLGLPTNLFGSAPAEQDWTVPAASVRVVDGDTLRLDDRVIRLSGLLSPERGQTCRTAQGAGFDCGAMAAQALARLVQGRDLTCHLRGRDRFGRATGICQTGDVTLNAALVSSGWALAENETLAPLEAAARQGGQGLWSNLSGAPEAWRQRR</sequence>
<keyword evidence="3" id="KW-1185">Reference proteome</keyword>
<evidence type="ECO:0000313" key="3">
    <source>
        <dbReference type="Proteomes" id="UP001518990"/>
    </source>
</evidence>
<reference evidence="2 3" key="1">
    <citation type="submission" date="2020-09" db="EMBL/GenBank/DDBJ databases">
        <title>Roseomonas.</title>
        <authorList>
            <person name="Zhu W."/>
        </authorList>
    </citation>
    <scope>NUCLEOTIDE SEQUENCE [LARGE SCALE GENOMIC DNA]</scope>
    <source>
        <strain evidence="2 3">1311</strain>
    </source>
</reference>
<protein>
    <submittedName>
        <fullName evidence="2">Thermonuclease family protein</fullName>
    </submittedName>
</protein>
<dbReference type="InterPro" id="IPR016071">
    <property type="entry name" value="Staphylococal_nuclease_OB-fold"/>
</dbReference>
<dbReference type="Gene3D" id="2.40.50.90">
    <property type="match status" value="1"/>
</dbReference>
<evidence type="ECO:0000259" key="1">
    <source>
        <dbReference type="PROSITE" id="PS50830"/>
    </source>
</evidence>
<dbReference type="EMBL" id="JACTNF010000005">
    <property type="protein sequence ID" value="MBO1074257.1"/>
    <property type="molecule type" value="Genomic_DNA"/>
</dbReference>
<dbReference type="SUPFAM" id="SSF50199">
    <property type="entry name" value="Staphylococcal nuclease"/>
    <property type="match status" value="1"/>
</dbReference>
<dbReference type="SMART" id="SM00318">
    <property type="entry name" value="SNc"/>
    <property type="match status" value="1"/>
</dbReference>